<evidence type="ECO:0000256" key="1">
    <source>
        <dbReference type="SAM" id="MobiDB-lite"/>
    </source>
</evidence>
<keyword evidence="3" id="KW-1185">Reference proteome</keyword>
<dbReference type="AlphaFoldDB" id="A0A9N7UY01"/>
<feature type="region of interest" description="Disordered" evidence="1">
    <location>
        <begin position="1"/>
        <end position="85"/>
    </location>
</feature>
<comment type="caution">
    <text evidence="2">The sequence shown here is derived from an EMBL/GenBank/DDBJ whole genome shotgun (WGS) entry which is preliminary data.</text>
</comment>
<proteinExistence type="predicted"/>
<protein>
    <submittedName>
        <fullName evidence="2">Uncharacterized protein</fullName>
    </submittedName>
</protein>
<accession>A0A9N7UY01</accession>
<evidence type="ECO:0000313" key="3">
    <source>
        <dbReference type="Proteomes" id="UP001153269"/>
    </source>
</evidence>
<evidence type="ECO:0000313" key="2">
    <source>
        <dbReference type="EMBL" id="CAB1439036.1"/>
    </source>
</evidence>
<dbReference type="EMBL" id="CADEAL010002224">
    <property type="protein sequence ID" value="CAB1439036.1"/>
    <property type="molecule type" value="Genomic_DNA"/>
</dbReference>
<gene>
    <name evidence="2" type="ORF">PLEPLA_LOCUS26883</name>
</gene>
<feature type="compositionally biased region" description="Basic and acidic residues" evidence="1">
    <location>
        <begin position="70"/>
        <end position="82"/>
    </location>
</feature>
<dbReference type="Proteomes" id="UP001153269">
    <property type="component" value="Unassembled WGS sequence"/>
</dbReference>
<organism evidence="2 3">
    <name type="scientific">Pleuronectes platessa</name>
    <name type="common">European plaice</name>
    <dbReference type="NCBI Taxonomy" id="8262"/>
    <lineage>
        <taxon>Eukaryota</taxon>
        <taxon>Metazoa</taxon>
        <taxon>Chordata</taxon>
        <taxon>Craniata</taxon>
        <taxon>Vertebrata</taxon>
        <taxon>Euteleostomi</taxon>
        <taxon>Actinopterygii</taxon>
        <taxon>Neopterygii</taxon>
        <taxon>Teleostei</taxon>
        <taxon>Neoteleostei</taxon>
        <taxon>Acanthomorphata</taxon>
        <taxon>Carangaria</taxon>
        <taxon>Pleuronectiformes</taxon>
        <taxon>Pleuronectoidei</taxon>
        <taxon>Pleuronectidae</taxon>
        <taxon>Pleuronectes</taxon>
    </lineage>
</organism>
<feature type="compositionally biased region" description="Polar residues" evidence="1">
    <location>
        <begin position="12"/>
        <end position="22"/>
    </location>
</feature>
<name>A0A9N7UY01_PLEPL</name>
<sequence length="215" mass="24016">MSMSLAPIRLRATTSNNKNSVPEDSEESLNSDDENSGDESSDEGSGDAGKCDTKEDSDESLCKTSVKPRQTSEVRHPCEPRRKSTPNLAHVEMALVITGLVMYTIKKAKAPPSVVNAHSLIKHLLEKAKQQIEPNKMSPTTLENVEQIQKALFKVLLKKVGNAREILQVMETQMCDIVFIDELRIQLMSPPPKKKGSFCRFFSSMGKLLRRPFRT</sequence>
<reference evidence="2" key="1">
    <citation type="submission" date="2020-03" db="EMBL/GenBank/DDBJ databases">
        <authorList>
            <person name="Weist P."/>
        </authorList>
    </citation>
    <scope>NUCLEOTIDE SEQUENCE</scope>
</reference>
<feature type="compositionally biased region" description="Acidic residues" evidence="1">
    <location>
        <begin position="23"/>
        <end position="45"/>
    </location>
</feature>